<dbReference type="GO" id="GO:1904047">
    <property type="term" value="F:S-adenosyl-L-methionine binding"/>
    <property type="evidence" value="ECO:0007669"/>
    <property type="project" value="TreeGrafter"/>
</dbReference>
<evidence type="ECO:0000256" key="1">
    <source>
        <dbReference type="ARBA" id="ARBA00006594"/>
    </source>
</evidence>
<keyword evidence="5" id="KW-0949">S-adenosyl-L-methionine</keyword>
<dbReference type="GO" id="GO:0006298">
    <property type="term" value="P:mismatch repair"/>
    <property type="evidence" value="ECO:0007669"/>
    <property type="project" value="TreeGrafter"/>
</dbReference>
<comment type="similarity">
    <text evidence="1">Belongs to the N(4)/N(6)-methyltransferase family.</text>
</comment>
<dbReference type="Gene3D" id="3.40.50.150">
    <property type="entry name" value="Vaccinia Virus protein VP39"/>
    <property type="match status" value="1"/>
</dbReference>
<dbReference type="RefSeq" id="WP_181376174.1">
    <property type="nucleotide sequence ID" value="NZ_BDOQ01000003.1"/>
</dbReference>
<comment type="caution">
    <text evidence="7">The sequence shown here is derived from an EMBL/GenBank/DDBJ whole genome shotgun (WGS) entry which is preliminary data.</text>
</comment>
<evidence type="ECO:0000256" key="3">
    <source>
        <dbReference type="ARBA" id="ARBA00022603"/>
    </source>
</evidence>
<keyword evidence="3 7" id="KW-0489">Methyltransferase</keyword>
<dbReference type="GO" id="GO:0009007">
    <property type="term" value="F:site-specific DNA-methyltransferase (adenine-specific) activity"/>
    <property type="evidence" value="ECO:0007669"/>
    <property type="project" value="UniProtKB-EC"/>
</dbReference>
<dbReference type="Gene3D" id="1.10.1020.10">
    <property type="entry name" value="Adenine-specific Methyltransferase, Domain 2"/>
    <property type="match status" value="1"/>
</dbReference>
<comment type="catalytic activity">
    <reaction evidence="6">
        <text>a 2'-deoxyadenosine in DNA + S-adenosyl-L-methionine = an N(6)-methyl-2'-deoxyadenosine in DNA + S-adenosyl-L-homocysteine + H(+)</text>
        <dbReference type="Rhea" id="RHEA:15197"/>
        <dbReference type="Rhea" id="RHEA-COMP:12418"/>
        <dbReference type="Rhea" id="RHEA-COMP:12419"/>
        <dbReference type="ChEBI" id="CHEBI:15378"/>
        <dbReference type="ChEBI" id="CHEBI:57856"/>
        <dbReference type="ChEBI" id="CHEBI:59789"/>
        <dbReference type="ChEBI" id="CHEBI:90615"/>
        <dbReference type="ChEBI" id="CHEBI:90616"/>
        <dbReference type="EC" id="2.1.1.72"/>
    </reaction>
</comment>
<dbReference type="PANTHER" id="PTHR30481">
    <property type="entry name" value="DNA ADENINE METHYLASE"/>
    <property type="match status" value="1"/>
</dbReference>
<keyword evidence="4 7" id="KW-0808">Transferase</keyword>
<dbReference type="GO" id="GO:0032259">
    <property type="term" value="P:methylation"/>
    <property type="evidence" value="ECO:0007669"/>
    <property type="project" value="UniProtKB-KW"/>
</dbReference>
<protein>
    <recommendedName>
        <fullName evidence="2">site-specific DNA-methyltransferase (adenine-specific)</fullName>
        <ecNumber evidence="2">2.1.1.72</ecNumber>
    </recommendedName>
</protein>
<dbReference type="EMBL" id="BDOQ01000003">
    <property type="protein sequence ID" value="GBG13516.1"/>
    <property type="molecule type" value="Genomic_DNA"/>
</dbReference>
<keyword evidence="8" id="KW-1185">Reference proteome</keyword>
<dbReference type="GO" id="GO:0043565">
    <property type="term" value="F:sequence-specific DNA binding"/>
    <property type="evidence" value="ECO:0007669"/>
    <property type="project" value="TreeGrafter"/>
</dbReference>
<evidence type="ECO:0000256" key="4">
    <source>
        <dbReference type="ARBA" id="ARBA00022679"/>
    </source>
</evidence>
<evidence type="ECO:0000256" key="5">
    <source>
        <dbReference type="ARBA" id="ARBA00022691"/>
    </source>
</evidence>
<dbReference type="AlphaFoldDB" id="A0A2R5F573"/>
<dbReference type="InterPro" id="IPR012327">
    <property type="entry name" value="MeTrfase_D12"/>
</dbReference>
<evidence type="ECO:0000313" key="8">
    <source>
        <dbReference type="Proteomes" id="UP000245081"/>
    </source>
</evidence>
<sequence length="322" mass="36320">MSTNTRSLLRYPGSKARFVDFISRAIRLNGLSGYVFAEPFCGGASASIALLESGCADYVALNDADPLVAHLWDTVFSETHAEWLAEQVMTIPLTIDEWRRQKALEPISPRESALKCLYLNRTSFNGIIHQSGPLGGWGQTKRTVGVRFNRERLATRIRELSKLGDRVLSVSNNNWETFCDRLLANNKCFFYLDPPYYHKAEQLYGYYFDKEGHARLRDYLIASKAKWMLSYDDAPEVRSLYQRYSLKARIIDSTYSTHPMGGASHVGREVLYSNLPRLPAPDKGVIVHSGLTVRDSTFVKPDKVKLTRIPVNSTNGDDVAIA</sequence>
<dbReference type="EC" id="2.1.1.72" evidence="2"/>
<reference evidence="7 8" key="1">
    <citation type="journal article" date="2018" name="Environ. Microbiol.">
        <title>Isolation and genomic characterization of Novimethylophilus kurashikiensis gen. nov. sp. nov., a new lanthanide-dependent methylotrophic species of Methylophilaceae.</title>
        <authorList>
            <person name="Lv H."/>
            <person name="Sahin N."/>
            <person name="Tani A."/>
        </authorList>
    </citation>
    <scope>NUCLEOTIDE SEQUENCE [LARGE SCALE GENOMIC DNA]</scope>
    <source>
        <strain evidence="7 8">La2-4</strain>
    </source>
</reference>
<proteinExistence type="inferred from homology"/>
<dbReference type="PRINTS" id="PR00505">
    <property type="entry name" value="D12N6MTFRASE"/>
</dbReference>
<dbReference type="InterPro" id="IPR029063">
    <property type="entry name" value="SAM-dependent_MTases_sf"/>
</dbReference>
<gene>
    <name evidence="7" type="primary">dam</name>
    <name evidence="7" type="ORF">NMK_1066</name>
</gene>
<dbReference type="Proteomes" id="UP000245081">
    <property type="component" value="Unassembled WGS sequence"/>
</dbReference>
<evidence type="ECO:0000256" key="2">
    <source>
        <dbReference type="ARBA" id="ARBA00011900"/>
    </source>
</evidence>
<dbReference type="PIRSF" id="PIRSF000398">
    <property type="entry name" value="M_m6A_EcoRV"/>
    <property type="match status" value="1"/>
</dbReference>
<evidence type="ECO:0000313" key="7">
    <source>
        <dbReference type="EMBL" id="GBG13516.1"/>
    </source>
</evidence>
<dbReference type="GO" id="GO:0009307">
    <property type="term" value="P:DNA restriction-modification system"/>
    <property type="evidence" value="ECO:0007669"/>
    <property type="project" value="InterPro"/>
</dbReference>
<organism evidence="7 8">
    <name type="scientific">Novimethylophilus kurashikiensis</name>
    <dbReference type="NCBI Taxonomy" id="1825523"/>
    <lineage>
        <taxon>Bacteria</taxon>
        <taxon>Pseudomonadati</taxon>
        <taxon>Pseudomonadota</taxon>
        <taxon>Betaproteobacteria</taxon>
        <taxon>Nitrosomonadales</taxon>
        <taxon>Methylophilaceae</taxon>
        <taxon>Novimethylophilus</taxon>
    </lineage>
</organism>
<dbReference type="SUPFAM" id="SSF53335">
    <property type="entry name" value="S-adenosyl-L-methionine-dependent methyltransferases"/>
    <property type="match status" value="1"/>
</dbReference>
<dbReference type="InterPro" id="IPR012263">
    <property type="entry name" value="M_m6A_EcoRV"/>
</dbReference>
<dbReference type="InterPro" id="IPR023095">
    <property type="entry name" value="Ade_MeTrfase_dom_2"/>
</dbReference>
<dbReference type="Pfam" id="PF02086">
    <property type="entry name" value="MethyltransfD12"/>
    <property type="match status" value="1"/>
</dbReference>
<accession>A0A2R5F573</accession>
<name>A0A2R5F573_9PROT</name>
<evidence type="ECO:0000256" key="6">
    <source>
        <dbReference type="ARBA" id="ARBA00047942"/>
    </source>
</evidence>
<dbReference type="PANTHER" id="PTHR30481:SF2">
    <property type="entry name" value="SITE-SPECIFIC DNA-METHYLTRANSFERASE (ADENINE-SPECIFIC)"/>
    <property type="match status" value="1"/>
</dbReference>